<dbReference type="EMBL" id="UOEA01000009">
    <property type="protein sequence ID" value="VAV82287.1"/>
    <property type="molecule type" value="Genomic_DNA"/>
</dbReference>
<name>A0A3B0QR28_9ZZZZ</name>
<accession>A0A3B0QR28</accession>
<dbReference type="SUPFAM" id="SSF54523">
    <property type="entry name" value="Pili subunits"/>
    <property type="match status" value="1"/>
</dbReference>
<dbReference type="PRINTS" id="PR00813">
    <property type="entry name" value="BCTERIALGSPG"/>
</dbReference>
<organism evidence="3">
    <name type="scientific">hydrothermal vent metagenome</name>
    <dbReference type="NCBI Taxonomy" id="652676"/>
    <lineage>
        <taxon>unclassified sequences</taxon>
        <taxon>metagenomes</taxon>
        <taxon>ecological metagenomes</taxon>
    </lineage>
</organism>
<dbReference type="InterPro" id="IPR000983">
    <property type="entry name" value="Bac_GSPG_pilin"/>
</dbReference>
<proteinExistence type="predicted"/>
<protein>
    <submittedName>
        <fullName evidence="3">Predicted secretion system W protein GspG-like</fullName>
    </submittedName>
</protein>
<gene>
    <name evidence="3" type="ORF">MNBD_DELTA01-18</name>
</gene>
<keyword evidence="2" id="KW-0472">Membrane</keyword>
<evidence type="ECO:0000313" key="3">
    <source>
        <dbReference type="EMBL" id="VAV82287.1"/>
    </source>
</evidence>
<dbReference type="GO" id="GO:0015627">
    <property type="term" value="C:type II protein secretion system complex"/>
    <property type="evidence" value="ECO:0007669"/>
    <property type="project" value="InterPro"/>
</dbReference>
<reference evidence="3" key="1">
    <citation type="submission" date="2018-06" db="EMBL/GenBank/DDBJ databases">
        <authorList>
            <person name="Zhirakovskaya E."/>
        </authorList>
    </citation>
    <scope>NUCLEOTIDE SEQUENCE</scope>
</reference>
<feature type="transmembrane region" description="Helical" evidence="2">
    <location>
        <begin position="6"/>
        <end position="26"/>
    </location>
</feature>
<dbReference type="InterPro" id="IPR045584">
    <property type="entry name" value="Pilin-like"/>
</dbReference>
<keyword evidence="2" id="KW-0812">Transmembrane</keyword>
<sequence>MDEKGLTLIELLITISIIAILAASIVPVSRLSVKRGNEVELKRNLRVIRVALDNYKKAWDEGKIKKSVGESGYPATLQVLVEGVDDVSSVEGGRKLKFLRRIPRDPMNRDEFLGDSEVWGLRSYKSDADSPAEGDDVFDIYSKSEEVAINGTQYNKW</sequence>
<keyword evidence="1" id="KW-0488">Methylation</keyword>
<dbReference type="Gene3D" id="3.30.700.10">
    <property type="entry name" value="Glycoprotein, Type 4 Pilin"/>
    <property type="match status" value="1"/>
</dbReference>
<keyword evidence="2" id="KW-1133">Transmembrane helix</keyword>
<dbReference type="NCBIfam" id="TIGR02532">
    <property type="entry name" value="IV_pilin_GFxxxE"/>
    <property type="match status" value="1"/>
</dbReference>
<dbReference type="PROSITE" id="PS00409">
    <property type="entry name" value="PROKAR_NTER_METHYL"/>
    <property type="match status" value="1"/>
</dbReference>
<dbReference type="Pfam" id="PF07963">
    <property type="entry name" value="N_methyl"/>
    <property type="match status" value="1"/>
</dbReference>
<dbReference type="AlphaFoldDB" id="A0A3B0QR28"/>
<dbReference type="GO" id="GO:0015628">
    <property type="term" value="P:protein secretion by the type II secretion system"/>
    <property type="evidence" value="ECO:0007669"/>
    <property type="project" value="InterPro"/>
</dbReference>
<evidence type="ECO:0000256" key="2">
    <source>
        <dbReference type="SAM" id="Phobius"/>
    </source>
</evidence>
<dbReference type="InterPro" id="IPR012902">
    <property type="entry name" value="N_methyl_site"/>
</dbReference>
<evidence type="ECO:0000256" key="1">
    <source>
        <dbReference type="ARBA" id="ARBA00022481"/>
    </source>
</evidence>